<keyword evidence="2" id="KW-1185">Reference proteome</keyword>
<evidence type="ECO:0000313" key="2">
    <source>
        <dbReference type="Proteomes" id="UP000037696"/>
    </source>
</evidence>
<gene>
    <name evidence="1" type="ORF">ACN38_g124</name>
</gene>
<accession>A0A0M8PDW1</accession>
<name>A0A0M8PDW1_9EURO</name>
<proteinExistence type="predicted"/>
<dbReference type="AlphaFoldDB" id="A0A0M8PDW1"/>
<sequence>MNCAEKREREKKNYIVISLRFFHEWQSFKEDVLEASDSLDLSHPVPYTDDVSESYVVGSELGLTGRFSKNVCDPVSKMFATTCLSHLKFGDYQSSVGPTDTSQVPDITMCDTTGPPRPPAVGELKSFRTVELEDYSIREDYQLSGSVKEHIRSEIYKAILCHFGLENVRYWTCRTDLGVWVWHIAEQAGAKRLVGSDWWEMWDCVD</sequence>
<evidence type="ECO:0000313" key="1">
    <source>
        <dbReference type="EMBL" id="KOS48937.1"/>
    </source>
</evidence>
<comment type="caution">
    <text evidence="1">The sequence shown here is derived from an EMBL/GenBank/DDBJ whole genome shotgun (WGS) entry which is preliminary data.</text>
</comment>
<reference evidence="1 2" key="1">
    <citation type="submission" date="2015-08" db="EMBL/GenBank/DDBJ databases">
        <title>Genome sequencing of Penicillium nordicum.</title>
        <authorList>
            <person name="Nguyen H.D."/>
            <person name="Seifert K.A."/>
        </authorList>
    </citation>
    <scope>NUCLEOTIDE SEQUENCE [LARGE SCALE GENOMIC DNA]</scope>
    <source>
        <strain evidence="1 2">DAOMC 185683</strain>
    </source>
</reference>
<dbReference type="OrthoDB" id="2156052at2759"/>
<dbReference type="EMBL" id="LHQQ01000001">
    <property type="protein sequence ID" value="KOS48937.1"/>
    <property type="molecule type" value="Genomic_DNA"/>
</dbReference>
<dbReference type="Proteomes" id="UP000037696">
    <property type="component" value="Unassembled WGS sequence"/>
</dbReference>
<protein>
    <submittedName>
        <fullName evidence="1">Uncharacterized protein</fullName>
    </submittedName>
</protein>
<organism evidence="1 2">
    <name type="scientific">Penicillium nordicum</name>
    <dbReference type="NCBI Taxonomy" id="229535"/>
    <lineage>
        <taxon>Eukaryota</taxon>
        <taxon>Fungi</taxon>
        <taxon>Dikarya</taxon>
        <taxon>Ascomycota</taxon>
        <taxon>Pezizomycotina</taxon>
        <taxon>Eurotiomycetes</taxon>
        <taxon>Eurotiomycetidae</taxon>
        <taxon>Eurotiales</taxon>
        <taxon>Aspergillaceae</taxon>
        <taxon>Penicillium</taxon>
    </lineage>
</organism>